<dbReference type="Proteomes" id="UP000295444">
    <property type="component" value="Unassembled WGS sequence"/>
</dbReference>
<dbReference type="SUPFAM" id="SSF51735">
    <property type="entry name" value="NAD(P)-binding Rossmann-fold domains"/>
    <property type="match status" value="1"/>
</dbReference>
<dbReference type="Gene3D" id="3.90.180.10">
    <property type="entry name" value="Medium-chain alcohol dehydrogenases, catalytic domain"/>
    <property type="match status" value="1"/>
</dbReference>
<dbReference type="PANTHER" id="PTHR43880">
    <property type="entry name" value="ALCOHOL DEHYDROGENASE"/>
    <property type="match status" value="1"/>
</dbReference>
<dbReference type="EMBL" id="SNXZ01000003">
    <property type="protein sequence ID" value="TDP97091.1"/>
    <property type="molecule type" value="Genomic_DNA"/>
</dbReference>
<keyword evidence="3 7" id="KW-0479">Metal-binding</keyword>
<keyword evidence="4 7" id="KW-0862">Zinc</keyword>
<dbReference type="GO" id="GO:0051903">
    <property type="term" value="F:S-(hydroxymethyl)glutathione dehydrogenase [NAD(P)+] activity"/>
    <property type="evidence" value="ECO:0007669"/>
    <property type="project" value="TreeGrafter"/>
</dbReference>
<dbReference type="InterPro" id="IPR020843">
    <property type="entry name" value="ER"/>
</dbReference>
<organism evidence="9 10">
    <name type="scientific">Labedaea rhizosphaerae</name>
    <dbReference type="NCBI Taxonomy" id="598644"/>
    <lineage>
        <taxon>Bacteria</taxon>
        <taxon>Bacillati</taxon>
        <taxon>Actinomycetota</taxon>
        <taxon>Actinomycetes</taxon>
        <taxon>Pseudonocardiales</taxon>
        <taxon>Pseudonocardiaceae</taxon>
        <taxon>Labedaea</taxon>
    </lineage>
</organism>
<dbReference type="OrthoDB" id="3265141at2"/>
<evidence type="ECO:0000256" key="3">
    <source>
        <dbReference type="ARBA" id="ARBA00022723"/>
    </source>
</evidence>
<reference evidence="9 10" key="1">
    <citation type="submission" date="2019-03" db="EMBL/GenBank/DDBJ databases">
        <title>Genomic Encyclopedia of Type Strains, Phase IV (KMG-IV): sequencing the most valuable type-strain genomes for metagenomic binning, comparative biology and taxonomic classification.</title>
        <authorList>
            <person name="Goeker M."/>
        </authorList>
    </citation>
    <scope>NUCLEOTIDE SEQUENCE [LARGE SCALE GENOMIC DNA]</scope>
    <source>
        <strain evidence="9 10">DSM 45361</strain>
    </source>
</reference>
<comment type="similarity">
    <text evidence="2 7">Belongs to the zinc-containing alcohol dehydrogenase family.</text>
</comment>
<dbReference type="SUPFAM" id="SSF50129">
    <property type="entry name" value="GroES-like"/>
    <property type="match status" value="2"/>
</dbReference>
<dbReference type="AlphaFoldDB" id="A0A4R6SB30"/>
<dbReference type="Pfam" id="PF00107">
    <property type="entry name" value="ADH_zinc_N"/>
    <property type="match status" value="1"/>
</dbReference>
<dbReference type="PANTHER" id="PTHR43880:SF12">
    <property type="entry name" value="ALCOHOL DEHYDROGENASE CLASS-3"/>
    <property type="match status" value="1"/>
</dbReference>
<gene>
    <name evidence="9" type="ORF">EV186_10351</name>
</gene>
<evidence type="ECO:0000256" key="1">
    <source>
        <dbReference type="ARBA" id="ARBA00001947"/>
    </source>
</evidence>
<comment type="cofactor">
    <cofactor evidence="1 7">
        <name>Zn(2+)</name>
        <dbReference type="ChEBI" id="CHEBI:29105"/>
    </cofactor>
</comment>
<sequence>MVRAAVLTEQGKPLEVRDIDLPEPGPGQVRVRMVAAGVCHSDLSLANGTLKQPVPAVLGHEGAGIVASVGEGVTRVAPGDHVILNWAPACGDCWFCGQGEPWLCEHASDAAAVPYAKLDGADLYPALGAGAFAEETIVPERGAVKIPEDVPLDRAAVLGCAVLTGAGAVFNTAGVRRGQSVVVVGVGGIGLSVLQAARIVGAAPIVAVDVSEEKRELARAHGATDFVVSGKDAAKAVRNATGGRGADHAFECVGRPETIRLAWSASRRGGDVVVVGVGSAKAPVEFSALELYWFGRTLQGCLFGSSNPEVDVPKLLDHVAAGELDLSALVTGETTLDGINDAFDRMSAGHGARTLVRMDAGA</sequence>
<evidence type="ECO:0000313" key="10">
    <source>
        <dbReference type="Proteomes" id="UP000295444"/>
    </source>
</evidence>
<dbReference type="InterPro" id="IPR036291">
    <property type="entry name" value="NAD(P)-bd_dom_sf"/>
</dbReference>
<evidence type="ECO:0000256" key="2">
    <source>
        <dbReference type="ARBA" id="ARBA00008072"/>
    </source>
</evidence>
<dbReference type="SMART" id="SM00829">
    <property type="entry name" value="PKS_ER"/>
    <property type="match status" value="1"/>
</dbReference>
<dbReference type="FunFam" id="3.40.50.720:FF:000003">
    <property type="entry name" value="S-(hydroxymethyl)glutathione dehydrogenase"/>
    <property type="match status" value="1"/>
</dbReference>
<name>A0A4R6SB30_LABRH</name>
<proteinExistence type="inferred from homology"/>
<evidence type="ECO:0000313" key="9">
    <source>
        <dbReference type="EMBL" id="TDP97091.1"/>
    </source>
</evidence>
<keyword evidence="5" id="KW-0560">Oxidoreductase</keyword>
<dbReference type="CDD" id="cd08279">
    <property type="entry name" value="Zn_ADH_class_III"/>
    <property type="match status" value="1"/>
</dbReference>
<dbReference type="Pfam" id="PF08240">
    <property type="entry name" value="ADH_N"/>
    <property type="match status" value="1"/>
</dbReference>
<dbReference type="RefSeq" id="WP_133850350.1">
    <property type="nucleotide sequence ID" value="NZ_SNXZ01000003.1"/>
</dbReference>
<dbReference type="GO" id="GO:0005829">
    <property type="term" value="C:cytosol"/>
    <property type="evidence" value="ECO:0007669"/>
    <property type="project" value="TreeGrafter"/>
</dbReference>
<dbReference type="InterPro" id="IPR013149">
    <property type="entry name" value="ADH-like_C"/>
</dbReference>
<dbReference type="GO" id="GO:0046294">
    <property type="term" value="P:formaldehyde catabolic process"/>
    <property type="evidence" value="ECO:0007669"/>
    <property type="project" value="TreeGrafter"/>
</dbReference>
<keyword evidence="6" id="KW-0520">NAD</keyword>
<evidence type="ECO:0000256" key="5">
    <source>
        <dbReference type="ARBA" id="ARBA00023002"/>
    </source>
</evidence>
<dbReference type="GO" id="GO:0008270">
    <property type="term" value="F:zinc ion binding"/>
    <property type="evidence" value="ECO:0007669"/>
    <property type="project" value="InterPro"/>
</dbReference>
<evidence type="ECO:0000259" key="8">
    <source>
        <dbReference type="SMART" id="SM00829"/>
    </source>
</evidence>
<dbReference type="PROSITE" id="PS00059">
    <property type="entry name" value="ADH_ZINC"/>
    <property type="match status" value="1"/>
</dbReference>
<evidence type="ECO:0000256" key="4">
    <source>
        <dbReference type="ARBA" id="ARBA00022833"/>
    </source>
</evidence>
<accession>A0A4R6SB30</accession>
<dbReference type="InterPro" id="IPR013154">
    <property type="entry name" value="ADH-like_N"/>
</dbReference>
<keyword evidence="10" id="KW-1185">Reference proteome</keyword>
<evidence type="ECO:0000256" key="7">
    <source>
        <dbReference type="RuleBase" id="RU361277"/>
    </source>
</evidence>
<dbReference type="Gene3D" id="3.40.50.720">
    <property type="entry name" value="NAD(P)-binding Rossmann-like Domain"/>
    <property type="match status" value="1"/>
</dbReference>
<dbReference type="InterPro" id="IPR002328">
    <property type="entry name" value="ADH_Zn_CS"/>
</dbReference>
<protein>
    <submittedName>
        <fullName evidence="9">S-(Hydroxymethyl)glutathione dehydrogenase/alcohol dehydrogenase</fullName>
    </submittedName>
</protein>
<feature type="domain" description="Enoyl reductase (ER)" evidence="8">
    <location>
        <begin position="11"/>
        <end position="356"/>
    </location>
</feature>
<comment type="caution">
    <text evidence="9">The sequence shown here is derived from an EMBL/GenBank/DDBJ whole genome shotgun (WGS) entry which is preliminary data.</text>
</comment>
<evidence type="ECO:0000256" key="6">
    <source>
        <dbReference type="ARBA" id="ARBA00023027"/>
    </source>
</evidence>
<dbReference type="InterPro" id="IPR011032">
    <property type="entry name" value="GroES-like_sf"/>
</dbReference>